<reference evidence="1 2" key="1">
    <citation type="journal article" date="2012" name="Nature">
        <title>Repeated polyploidization of Gossypium genomes and the evolution of spinnable cotton fibres.</title>
        <authorList>
            <person name="Paterson A.H."/>
            <person name="Wendel J.F."/>
            <person name="Gundlach H."/>
            <person name="Guo H."/>
            <person name="Jenkins J."/>
            <person name="Jin D."/>
            <person name="Llewellyn D."/>
            <person name="Showmaker K.C."/>
            <person name="Shu S."/>
            <person name="Udall J."/>
            <person name="Yoo M.J."/>
            <person name="Byers R."/>
            <person name="Chen W."/>
            <person name="Doron-Faigenboim A."/>
            <person name="Duke M.V."/>
            <person name="Gong L."/>
            <person name="Grimwood J."/>
            <person name="Grover C."/>
            <person name="Grupp K."/>
            <person name="Hu G."/>
            <person name="Lee T.H."/>
            <person name="Li J."/>
            <person name="Lin L."/>
            <person name="Liu T."/>
            <person name="Marler B.S."/>
            <person name="Page J.T."/>
            <person name="Roberts A.W."/>
            <person name="Romanel E."/>
            <person name="Sanders W.S."/>
            <person name="Szadkowski E."/>
            <person name="Tan X."/>
            <person name="Tang H."/>
            <person name="Xu C."/>
            <person name="Wang J."/>
            <person name="Wang Z."/>
            <person name="Zhang D."/>
            <person name="Zhang L."/>
            <person name="Ashrafi H."/>
            <person name="Bedon F."/>
            <person name="Bowers J.E."/>
            <person name="Brubaker C.L."/>
            <person name="Chee P.W."/>
            <person name="Das S."/>
            <person name="Gingle A.R."/>
            <person name="Haigler C.H."/>
            <person name="Harker D."/>
            <person name="Hoffmann L.V."/>
            <person name="Hovav R."/>
            <person name="Jones D.C."/>
            <person name="Lemke C."/>
            <person name="Mansoor S."/>
            <person name="ur Rahman M."/>
            <person name="Rainville L.N."/>
            <person name="Rambani A."/>
            <person name="Reddy U.K."/>
            <person name="Rong J.K."/>
            <person name="Saranga Y."/>
            <person name="Scheffler B.E."/>
            <person name="Scheffler J.A."/>
            <person name="Stelly D.M."/>
            <person name="Triplett B.A."/>
            <person name="Van Deynze A."/>
            <person name="Vaslin M.F."/>
            <person name="Waghmare V.N."/>
            <person name="Walford S.A."/>
            <person name="Wright R.J."/>
            <person name="Zaki E.A."/>
            <person name="Zhang T."/>
            <person name="Dennis E.S."/>
            <person name="Mayer K.F."/>
            <person name="Peterson D.G."/>
            <person name="Rokhsar D.S."/>
            <person name="Wang X."/>
            <person name="Schmutz J."/>
        </authorList>
    </citation>
    <scope>NUCLEOTIDE SEQUENCE [LARGE SCALE GENOMIC DNA]</scope>
</reference>
<dbReference type="AlphaFoldDB" id="A0A0D2TIX1"/>
<name>A0A0D2TIX1_GOSRA</name>
<protein>
    <submittedName>
        <fullName evidence="1">Uncharacterized protein</fullName>
    </submittedName>
</protein>
<keyword evidence="2" id="KW-1185">Reference proteome</keyword>
<evidence type="ECO:0000313" key="2">
    <source>
        <dbReference type="Proteomes" id="UP000032304"/>
    </source>
</evidence>
<evidence type="ECO:0000313" key="1">
    <source>
        <dbReference type="EMBL" id="KJB75693.1"/>
    </source>
</evidence>
<sequence length="146" mass="16432">MCAPILDLSSPSTYNFLILVNVSPSISTSRWPIHSPNCIVWQHTRASTINANGMCSFISNHQTYAGLLEMVLKGDIKFDLHYRALRQPPSLQLQPPRQYVLGKCLHLLNCHIPYEANQSRKTCFVVSDPSPHLGHLVEPITLRTVN</sequence>
<proteinExistence type="predicted"/>
<accession>A0A0D2TIX1</accession>
<dbReference type="EMBL" id="CM001751">
    <property type="protein sequence ID" value="KJB75693.1"/>
    <property type="molecule type" value="Genomic_DNA"/>
</dbReference>
<dbReference type="Proteomes" id="UP000032304">
    <property type="component" value="Chromosome 12"/>
</dbReference>
<organism evidence="1 2">
    <name type="scientific">Gossypium raimondii</name>
    <name type="common">Peruvian cotton</name>
    <name type="synonym">Gossypium klotzschianum subsp. raimondii</name>
    <dbReference type="NCBI Taxonomy" id="29730"/>
    <lineage>
        <taxon>Eukaryota</taxon>
        <taxon>Viridiplantae</taxon>
        <taxon>Streptophyta</taxon>
        <taxon>Embryophyta</taxon>
        <taxon>Tracheophyta</taxon>
        <taxon>Spermatophyta</taxon>
        <taxon>Magnoliopsida</taxon>
        <taxon>eudicotyledons</taxon>
        <taxon>Gunneridae</taxon>
        <taxon>Pentapetalae</taxon>
        <taxon>rosids</taxon>
        <taxon>malvids</taxon>
        <taxon>Malvales</taxon>
        <taxon>Malvaceae</taxon>
        <taxon>Malvoideae</taxon>
        <taxon>Gossypium</taxon>
    </lineage>
</organism>
<gene>
    <name evidence="1" type="ORF">B456_012G052400</name>
</gene>
<dbReference type="Gramene" id="KJB75693">
    <property type="protein sequence ID" value="KJB75693"/>
    <property type="gene ID" value="B456_012G052400"/>
</dbReference>